<name>A0AAD9JZU9_9ANNE</name>
<comment type="caution">
    <text evidence="1">The sequence shown here is derived from an EMBL/GenBank/DDBJ whole genome shotgun (WGS) entry which is preliminary data.</text>
</comment>
<sequence length="143" mass="16532">MINGSRRCPLLLGNRSTSLDVTKGANVVFDKEKESTNTTHIRQKRRRTRKPLAMYHQLGQPAEDKYITYVNCMDDIMKNYQPQGAVYCLKLHLQRSRDDLSGRLSSILAQNKSLRAQYTLVHLCCLFSHKQRPVTARRDIKLV</sequence>
<gene>
    <name evidence="1" type="ORF">LSH36_100g03018</name>
</gene>
<organism evidence="1 2">
    <name type="scientific">Paralvinella palmiformis</name>
    <dbReference type="NCBI Taxonomy" id="53620"/>
    <lineage>
        <taxon>Eukaryota</taxon>
        <taxon>Metazoa</taxon>
        <taxon>Spiralia</taxon>
        <taxon>Lophotrochozoa</taxon>
        <taxon>Annelida</taxon>
        <taxon>Polychaeta</taxon>
        <taxon>Sedentaria</taxon>
        <taxon>Canalipalpata</taxon>
        <taxon>Terebellida</taxon>
        <taxon>Terebelliformia</taxon>
        <taxon>Alvinellidae</taxon>
        <taxon>Paralvinella</taxon>
    </lineage>
</organism>
<dbReference type="Proteomes" id="UP001208570">
    <property type="component" value="Unassembled WGS sequence"/>
</dbReference>
<dbReference type="AlphaFoldDB" id="A0AAD9JZU9"/>
<accession>A0AAD9JZU9</accession>
<evidence type="ECO:0000313" key="1">
    <source>
        <dbReference type="EMBL" id="KAK2162327.1"/>
    </source>
</evidence>
<protein>
    <submittedName>
        <fullName evidence="1">Uncharacterized protein</fullName>
    </submittedName>
</protein>
<proteinExistence type="predicted"/>
<evidence type="ECO:0000313" key="2">
    <source>
        <dbReference type="Proteomes" id="UP001208570"/>
    </source>
</evidence>
<reference evidence="1" key="1">
    <citation type="journal article" date="2023" name="Mol. Biol. Evol.">
        <title>Third-Generation Sequencing Reveals the Adaptive Role of the Epigenome in Three Deep-Sea Polychaetes.</title>
        <authorList>
            <person name="Perez M."/>
            <person name="Aroh O."/>
            <person name="Sun Y."/>
            <person name="Lan Y."/>
            <person name="Juniper S.K."/>
            <person name="Young C.R."/>
            <person name="Angers B."/>
            <person name="Qian P.Y."/>
        </authorList>
    </citation>
    <scope>NUCLEOTIDE SEQUENCE</scope>
    <source>
        <strain evidence="1">P08H-3</strain>
    </source>
</reference>
<dbReference type="EMBL" id="JAODUP010000100">
    <property type="protein sequence ID" value="KAK2162327.1"/>
    <property type="molecule type" value="Genomic_DNA"/>
</dbReference>
<keyword evidence="2" id="KW-1185">Reference proteome</keyword>